<proteinExistence type="predicted"/>
<name>A0A803Q9J4_CANSA</name>
<dbReference type="Gramene" id="evm.model.08.1709">
    <property type="protein sequence ID" value="cds.evm.model.08.1709"/>
    <property type="gene ID" value="evm.TU.08.1709"/>
</dbReference>
<feature type="domain" description="MULE transposase" evidence="2">
    <location>
        <begin position="272"/>
        <end position="321"/>
    </location>
</feature>
<dbReference type="PANTHER" id="PTHR31973:SF113">
    <property type="entry name" value="PROTEIN FAR1-RELATED SEQUENCE 5-LIKE"/>
    <property type="match status" value="1"/>
</dbReference>
<evidence type="ECO:0000313" key="4">
    <source>
        <dbReference type="Proteomes" id="UP000596661"/>
    </source>
</evidence>
<evidence type="ECO:0008006" key="5">
    <source>
        <dbReference type="Google" id="ProtNLM"/>
    </source>
</evidence>
<feature type="domain" description="Transposase MuDR plant" evidence="1">
    <location>
        <begin position="80"/>
        <end position="141"/>
    </location>
</feature>
<evidence type="ECO:0000259" key="1">
    <source>
        <dbReference type="Pfam" id="PF03108"/>
    </source>
</evidence>
<dbReference type="OMA" id="NSIRGWI"/>
<evidence type="ECO:0000259" key="2">
    <source>
        <dbReference type="Pfam" id="PF10551"/>
    </source>
</evidence>
<organism evidence="3 4">
    <name type="scientific">Cannabis sativa</name>
    <name type="common">Hemp</name>
    <name type="synonym">Marijuana</name>
    <dbReference type="NCBI Taxonomy" id="3483"/>
    <lineage>
        <taxon>Eukaryota</taxon>
        <taxon>Viridiplantae</taxon>
        <taxon>Streptophyta</taxon>
        <taxon>Embryophyta</taxon>
        <taxon>Tracheophyta</taxon>
        <taxon>Spermatophyta</taxon>
        <taxon>Magnoliopsida</taxon>
        <taxon>eudicotyledons</taxon>
        <taxon>Gunneridae</taxon>
        <taxon>Pentapetalae</taxon>
        <taxon>rosids</taxon>
        <taxon>fabids</taxon>
        <taxon>Rosales</taxon>
        <taxon>Cannabaceae</taxon>
        <taxon>Cannabis</taxon>
    </lineage>
</organism>
<dbReference type="EMBL" id="UZAU01000716">
    <property type="status" value="NOT_ANNOTATED_CDS"/>
    <property type="molecule type" value="Genomic_DNA"/>
</dbReference>
<keyword evidence="4" id="KW-1185">Reference proteome</keyword>
<evidence type="ECO:0000313" key="3">
    <source>
        <dbReference type="EnsemblPlants" id="cds.evm.model.08.1709"/>
    </source>
</evidence>
<reference evidence="3" key="2">
    <citation type="submission" date="2021-03" db="UniProtKB">
        <authorList>
            <consortium name="EnsemblPlants"/>
        </authorList>
    </citation>
    <scope>IDENTIFICATION</scope>
</reference>
<dbReference type="InterPro" id="IPR018289">
    <property type="entry name" value="MULE_transposase_dom"/>
</dbReference>
<dbReference type="EnsemblPlants" id="evm.model.08.1709">
    <property type="protein sequence ID" value="cds.evm.model.08.1709"/>
    <property type="gene ID" value="evm.TU.08.1709"/>
</dbReference>
<sequence length="323" mass="37795">MQTVEELVLQIHDEPFNQQSNIEGQHSNHDYCQLTIAPNMFAMAEHVADSIIEQSNETTKKRRDEEIEIITDYMVLEIEEGQIYSDKNILKTTIRFYAMIKNFHIRTKRSEPREYMVTCVDENFNWFLHASKLKRTQTFKIRKYVNNHTCSLDVIMEDHTQATYNTIAQIVKKKYDSINRKHAPNDIMKDLLHEFGVSMGYQKAWRTKEKALESARGKLEDSYQQLPMYLHMLKKANPGTITELITDKKNRFKYVLLALSNSIRGWIHCRPVIVVDDTFLKTTYGGTLFTASTMDANNHIFILAFGIGDSENDSSWQWFFNKP</sequence>
<accession>A0A803Q9J4</accession>
<gene>
    <name evidence="3" type="primary">LOC133039178</name>
</gene>
<reference evidence="3" key="1">
    <citation type="submission" date="2018-11" db="EMBL/GenBank/DDBJ databases">
        <authorList>
            <person name="Grassa J C."/>
        </authorList>
    </citation>
    <scope>NUCLEOTIDE SEQUENCE [LARGE SCALE GENOMIC DNA]</scope>
</reference>
<dbReference type="Proteomes" id="UP000596661">
    <property type="component" value="Chromosome 8"/>
</dbReference>
<dbReference type="InterPro" id="IPR004332">
    <property type="entry name" value="Transposase_MuDR"/>
</dbReference>
<dbReference type="PANTHER" id="PTHR31973">
    <property type="entry name" value="POLYPROTEIN, PUTATIVE-RELATED"/>
    <property type="match status" value="1"/>
</dbReference>
<dbReference type="AlphaFoldDB" id="A0A803Q9J4"/>
<protein>
    <recommendedName>
        <fullName evidence="5">MULE transposase domain-containing protein</fullName>
    </recommendedName>
</protein>
<dbReference type="Pfam" id="PF10551">
    <property type="entry name" value="MULE"/>
    <property type="match status" value="1"/>
</dbReference>
<dbReference type="Pfam" id="PF03108">
    <property type="entry name" value="DBD_Tnp_Mut"/>
    <property type="match status" value="1"/>
</dbReference>